<evidence type="ECO:0000313" key="2">
    <source>
        <dbReference type="EMBL" id="MBY9073391.1"/>
    </source>
</evidence>
<dbReference type="PANTHER" id="PTHR43591:SF24">
    <property type="entry name" value="2-METHOXY-6-POLYPRENYL-1,4-BENZOQUINOL METHYLASE, MITOCHONDRIAL"/>
    <property type="match status" value="1"/>
</dbReference>
<dbReference type="Pfam" id="PF08241">
    <property type="entry name" value="Methyltransf_11"/>
    <property type="match status" value="1"/>
</dbReference>
<organism evidence="2 3">
    <name type="scientific">Nocardioides jiangsuensis</name>
    <dbReference type="NCBI Taxonomy" id="2866161"/>
    <lineage>
        <taxon>Bacteria</taxon>
        <taxon>Bacillati</taxon>
        <taxon>Actinomycetota</taxon>
        <taxon>Actinomycetes</taxon>
        <taxon>Propionibacteriales</taxon>
        <taxon>Nocardioidaceae</taxon>
        <taxon>Nocardioides</taxon>
    </lineage>
</organism>
<protein>
    <submittedName>
        <fullName evidence="2">Class I SAM-dependent methyltransferase</fullName>
    </submittedName>
</protein>
<evidence type="ECO:0000259" key="1">
    <source>
        <dbReference type="Pfam" id="PF08241"/>
    </source>
</evidence>
<dbReference type="RefSeq" id="WP_221023193.1">
    <property type="nucleotide sequence ID" value="NZ_JAIEZQ010000001.1"/>
</dbReference>
<accession>A0ABS7RF59</accession>
<dbReference type="Gene3D" id="3.40.50.150">
    <property type="entry name" value="Vaccinia Virus protein VP39"/>
    <property type="match status" value="1"/>
</dbReference>
<proteinExistence type="predicted"/>
<feature type="domain" description="Methyltransferase type 11" evidence="1">
    <location>
        <begin position="39"/>
        <end position="135"/>
    </location>
</feature>
<reference evidence="2 3" key="1">
    <citation type="submission" date="2021-08" db="EMBL/GenBank/DDBJ databases">
        <title>Nocardioides bacterium WL0053 sp. nov., isolated from the sediment.</title>
        <authorList>
            <person name="Wang L."/>
            <person name="Zhang D."/>
            <person name="Zhang A."/>
        </authorList>
    </citation>
    <scope>NUCLEOTIDE SEQUENCE [LARGE SCALE GENOMIC DNA]</scope>
    <source>
        <strain evidence="2 3">WL0053</strain>
    </source>
</reference>
<evidence type="ECO:0000313" key="3">
    <source>
        <dbReference type="Proteomes" id="UP000754710"/>
    </source>
</evidence>
<gene>
    <name evidence="2" type="ORF">K1X13_01030</name>
</gene>
<sequence>MTDRWWSLVAPGYDRGVALVGWHRALDALVADVSGGRLLDVGCGPGHLAPGLLARGTEYVGLDRDGAMLTRAARSLAGTGGLPERGVLVRADVTALPFRDASFDVVVASAVLGLLDLRTRRAALCEMARVARSEVRLLEPVHRLGEPTRARRSRLVALVRERPLELAELAGAGLRPEVRGPAVLGVYSVVRATRA</sequence>
<dbReference type="SUPFAM" id="SSF53335">
    <property type="entry name" value="S-adenosyl-L-methionine-dependent methyltransferases"/>
    <property type="match status" value="1"/>
</dbReference>
<dbReference type="InterPro" id="IPR029063">
    <property type="entry name" value="SAM-dependent_MTases_sf"/>
</dbReference>
<comment type="caution">
    <text evidence="2">The sequence shown here is derived from an EMBL/GenBank/DDBJ whole genome shotgun (WGS) entry which is preliminary data.</text>
</comment>
<name>A0ABS7RF59_9ACTN</name>
<keyword evidence="2" id="KW-0808">Transferase</keyword>
<keyword evidence="3" id="KW-1185">Reference proteome</keyword>
<dbReference type="GO" id="GO:0008168">
    <property type="term" value="F:methyltransferase activity"/>
    <property type="evidence" value="ECO:0007669"/>
    <property type="project" value="UniProtKB-KW"/>
</dbReference>
<dbReference type="EMBL" id="JAIEZQ010000001">
    <property type="protein sequence ID" value="MBY9073391.1"/>
    <property type="molecule type" value="Genomic_DNA"/>
</dbReference>
<dbReference type="PANTHER" id="PTHR43591">
    <property type="entry name" value="METHYLTRANSFERASE"/>
    <property type="match status" value="1"/>
</dbReference>
<dbReference type="GO" id="GO:0032259">
    <property type="term" value="P:methylation"/>
    <property type="evidence" value="ECO:0007669"/>
    <property type="project" value="UniProtKB-KW"/>
</dbReference>
<dbReference type="CDD" id="cd02440">
    <property type="entry name" value="AdoMet_MTases"/>
    <property type="match status" value="1"/>
</dbReference>
<dbReference type="Proteomes" id="UP000754710">
    <property type="component" value="Unassembled WGS sequence"/>
</dbReference>
<keyword evidence="2" id="KW-0489">Methyltransferase</keyword>
<dbReference type="InterPro" id="IPR013216">
    <property type="entry name" value="Methyltransf_11"/>
</dbReference>